<dbReference type="Gene3D" id="3.40.50.300">
    <property type="entry name" value="P-loop containing nucleotide triphosphate hydrolases"/>
    <property type="match status" value="1"/>
</dbReference>
<protein>
    <submittedName>
        <fullName evidence="6">Ras-like protein</fullName>
    </submittedName>
</protein>
<gene>
    <name evidence="6" type="ORF">GBAR_LOCUS16925</name>
</gene>
<dbReference type="PROSITE" id="PS51419">
    <property type="entry name" value="RAB"/>
    <property type="match status" value="1"/>
</dbReference>
<name>A0AA35SGS4_GEOBA</name>
<dbReference type="Pfam" id="PF00071">
    <property type="entry name" value="Ras"/>
    <property type="match status" value="1"/>
</dbReference>
<evidence type="ECO:0000313" key="7">
    <source>
        <dbReference type="Proteomes" id="UP001174909"/>
    </source>
</evidence>
<accession>A0AA35SGS4</accession>
<sequence>MPTGLMLIGNKQDLEDMNEREVSTETGETFAKIYNAQFMETSAKSGFNVGNCLMNLVRTIKIYYEQDSSERRERGIQINNKPKSSGCCGR</sequence>
<reference evidence="6" key="1">
    <citation type="submission" date="2023-03" db="EMBL/GenBank/DDBJ databases">
        <authorList>
            <person name="Steffen K."/>
            <person name="Cardenas P."/>
        </authorList>
    </citation>
    <scope>NUCLEOTIDE SEQUENCE</scope>
</reference>
<dbReference type="PRINTS" id="PR00449">
    <property type="entry name" value="RASTRNSFRMNG"/>
</dbReference>
<feature type="region of interest" description="Disordered" evidence="5">
    <location>
        <begin position="71"/>
        <end position="90"/>
    </location>
</feature>
<proteinExistence type="inferred from homology"/>
<comment type="caution">
    <text evidence="6">The sequence shown here is derived from an EMBL/GenBank/DDBJ whole genome shotgun (WGS) entry which is preliminary data.</text>
</comment>
<evidence type="ECO:0000256" key="2">
    <source>
        <dbReference type="ARBA" id="ARBA00022741"/>
    </source>
</evidence>
<dbReference type="InterPro" id="IPR027417">
    <property type="entry name" value="P-loop_NTPase"/>
</dbReference>
<evidence type="ECO:0000313" key="6">
    <source>
        <dbReference type="EMBL" id="CAI8029820.1"/>
    </source>
</evidence>
<organism evidence="6 7">
    <name type="scientific">Geodia barretti</name>
    <name type="common">Barrett's horny sponge</name>
    <dbReference type="NCBI Taxonomy" id="519541"/>
    <lineage>
        <taxon>Eukaryota</taxon>
        <taxon>Metazoa</taxon>
        <taxon>Porifera</taxon>
        <taxon>Demospongiae</taxon>
        <taxon>Heteroscleromorpha</taxon>
        <taxon>Tetractinellida</taxon>
        <taxon>Astrophorina</taxon>
        <taxon>Geodiidae</taxon>
        <taxon>Geodia</taxon>
    </lineage>
</organism>
<dbReference type="SUPFAM" id="SSF52540">
    <property type="entry name" value="P-loop containing nucleoside triphosphate hydrolases"/>
    <property type="match status" value="1"/>
</dbReference>
<evidence type="ECO:0000256" key="1">
    <source>
        <dbReference type="ARBA" id="ARBA00006270"/>
    </source>
</evidence>
<dbReference type="GO" id="GO:0005525">
    <property type="term" value="F:GTP binding"/>
    <property type="evidence" value="ECO:0007669"/>
    <property type="project" value="UniProtKB-KW"/>
</dbReference>
<dbReference type="InterPro" id="IPR001806">
    <property type="entry name" value="Small_GTPase"/>
</dbReference>
<keyword evidence="4" id="KW-0636">Prenylation</keyword>
<keyword evidence="3" id="KW-0342">GTP-binding</keyword>
<dbReference type="PANTHER" id="PTHR47980">
    <property type="entry name" value="LD44762P"/>
    <property type="match status" value="1"/>
</dbReference>
<evidence type="ECO:0000256" key="5">
    <source>
        <dbReference type="SAM" id="MobiDB-lite"/>
    </source>
</evidence>
<evidence type="ECO:0000256" key="3">
    <source>
        <dbReference type="ARBA" id="ARBA00023134"/>
    </source>
</evidence>
<evidence type="ECO:0000256" key="4">
    <source>
        <dbReference type="ARBA" id="ARBA00023289"/>
    </source>
</evidence>
<dbReference type="PROSITE" id="PS51421">
    <property type="entry name" value="RAS"/>
    <property type="match status" value="1"/>
</dbReference>
<keyword evidence="4" id="KW-0449">Lipoprotein</keyword>
<dbReference type="EMBL" id="CASHTH010002439">
    <property type="protein sequence ID" value="CAI8029820.1"/>
    <property type="molecule type" value="Genomic_DNA"/>
</dbReference>
<keyword evidence="7" id="KW-1185">Reference proteome</keyword>
<dbReference type="Proteomes" id="UP001174909">
    <property type="component" value="Unassembled WGS sequence"/>
</dbReference>
<dbReference type="AlphaFoldDB" id="A0AA35SGS4"/>
<dbReference type="GO" id="GO:0003924">
    <property type="term" value="F:GTPase activity"/>
    <property type="evidence" value="ECO:0007669"/>
    <property type="project" value="InterPro"/>
</dbReference>
<keyword evidence="2" id="KW-0547">Nucleotide-binding</keyword>
<dbReference type="InterPro" id="IPR050305">
    <property type="entry name" value="Small_GTPase_Rab"/>
</dbReference>
<comment type="similarity">
    <text evidence="1">Belongs to the small GTPase superfamily. Rab family.</text>
</comment>